<dbReference type="GO" id="GO:0004222">
    <property type="term" value="F:metalloendopeptidase activity"/>
    <property type="evidence" value="ECO:0007669"/>
    <property type="project" value="InterPro"/>
</dbReference>
<keyword evidence="2" id="KW-0378">Hydrolase</keyword>
<dbReference type="Gene3D" id="3.30.720.210">
    <property type="match status" value="1"/>
</dbReference>
<dbReference type="AlphaFoldDB" id="A0AAU8JMT3"/>
<dbReference type="GO" id="GO:0004176">
    <property type="term" value="F:ATP-dependent peptidase activity"/>
    <property type="evidence" value="ECO:0007669"/>
    <property type="project" value="InterPro"/>
</dbReference>
<keyword evidence="1" id="KW-0645">Protease</keyword>
<organism evidence="4">
    <name type="scientific">Kitasatospora camelliae</name>
    <dbReference type="NCBI Taxonomy" id="3156397"/>
    <lineage>
        <taxon>Bacteria</taxon>
        <taxon>Bacillati</taxon>
        <taxon>Actinomycetota</taxon>
        <taxon>Actinomycetes</taxon>
        <taxon>Kitasatosporales</taxon>
        <taxon>Streptomycetaceae</taxon>
        <taxon>Kitasatospora</taxon>
    </lineage>
</organism>
<protein>
    <submittedName>
        <fullName evidence="4">ATP-dependent metallopeptidase FtsH/Yme1/Tma family protein</fullName>
    </submittedName>
</protein>
<evidence type="ECO:0000259" key="3">
    <source>
        <dbReference type="Pfam" id="PF06480"/>
    </source>
</evidence>
<dbReference type="KEGG" id="kcm:ABWK59_00520"/>
<feature type="domain" description="Peptidase M41 FtsH extracellular" evidence="3">
    <location>
        <begin position="15"/>
        <end position="92"/>
    </location>
</feature>
<gene>
    <name evidence="4" type="ORF">ABWK59_00520</name>
</gene>
<name>A0AAU8JMT3_9ACTN</name>
<dbReference type="GO" id="GO:0005524">
    <property type="term" value="F:ATP binding"/>
    <property type="evidence" value="ECO:0007669"/>
    <property type="project" value="InterPro"/>
</dbReference>
<dbReference type="EMBL" id="CP159872">
    <property type="protein sequence ID" value="XCM77541.1"/>
    <property type="molecule type" value="Genomic_DNA"/>
</dbReference>
<accession>A0AAU8JMT3</accession>
<evidence type="ECO:0000313" key="4">
    <source>
        <dbReference type="EMBL" id="XCM77541.1"/>
    </source>
</evidence>
<proteinExistence type="predicted"/>
<dbReference type="RefSeq" id="WP_354637166.1">
    <property type="nucleotide sequence ID" value="NZ_CP159872.1"/>
</dbReference>
<reference evidence="4" key="1">
    <citation type="submission" date="2024-06" db="EMBL/GenBank/DDBJ databases">
        <title>The genome sequences of Kitasatospora sp. strain HUAS MG31.</title>
        <authorList>
            <person name="Mo P."/>
        </authorList>
    </citation>
    <scope>NUCLEOTIDE SEQUENCE</scope>
    <source>
        <strain evidence="4">HUAS MG31</strain>
    </source>
</reference>
<dbReference type="GO" id="GO:0008270">
    <property type="term" value="F:zinc ion binding"/>
    <property type="evidence" value="ECO:0007669"/>
    <property type="project" value="InterPro"/>
</dbReference>
<evidence type="ECO:0000256" key="1">
    <source>
        <dbReference type="ARBA" id="ARBA00022670"/>
    </source>
</evidence>
<sequence>MRSQRAGDHPARTLFVLLSRSPSGAGTRHSYGDFTGKPGAGQVQTVEIADKGAITGELKDGTKFTTRIPTVLDSSALATQLQSQHVEITAKQSSSGNSFLSVLLIFLPLSGRNRNRLTRYRPEPHHANQLIGQSGRCGGRLLRSRWPWSRSRMGGDARTNEEV</sequence>
<evidence type="ECO:0000256" key="2">
    <source>
        <dbReference type="ARBA" id="ARBA00022801"/>
    </source>
</evidence>
<dbReference type="Pfam" id="PF06480">
    <property type="entry name" value="FtsH_ext"/>
    <property type="match status" value="1"/>
</dbReference>
<dbReference type="InterPro" id="IPR011546">
    <property type="entry name" value="Pept_M41_FtsH_extracell"/>
</dbReference>
<dbReference type="GO" id="GO:0006508">
    <property type="term" value="P:proteolysis"/>
    <property type="evidence" value="ECO:0007669"/>
    <property type="project" value="UniProtKB-KW"/>
</dbReference>
<dbReference type="GO" id="GO:0016020">
    <property type="term" value="C:membrane"/>
    <property type="evidence" value="ECO:0007669"/>
    <property type="project" value="InterPro"/>
</dbReference>